<name>B5Y3T2_PHATC</name>
<evidence type="ECO:0000256" key="8">
    <source>
        <dbReference type="ARBA" id="ARBA00023136"/>
    </source>
</evidence>
<dbReference type="OrthoDB" id="194566at2759"/>
<evidence type="ECO:0000256" key="5">
    <source>
        <dbReference type="ARBA" id="ARBA00022741"/>
    </source>
</evidence>
<feature type="transmembrane region" description="Helical" evidence="9">
    <location>
        <begin position="430"/>
        <end position="456"/>
    </location>
</feature>
<proteinExistence type="inferred from homology"/>
<feature type="transmembrane region" description="Helical" evidence="9">
    <location>
        <begin position="268"/>
        <end position="285"/>
    </location>
</feature>
<keyword evidence="6 9" id="KW-0067">ATP-binding</keyword>
<dbReference type="PaxDb" id="2850-Phatr46794"/>
<evidence type="ECO:0000313" key="12">
    <source>
        <dbReference type="Proteomes" id="UP000000759"/>
    </source>
</evidence>
<dbReference type="GeneID" id="7204665"/>
<dbReference type="GO" id="GO:0016020">
    <property type="term" value="C:membrane"/>
    <property type="evidence" value="ECO:0007669"/>
    <property type="project" value="UniProtKB-SubCell"/>
</dbReference>
<comment type="subcellular location">
    <subcellularLocation>
        <location evidence="1 9">Membrane</location>
        <topology evidence="1 9">Multi-pass membrane protein</topology>
    </subcellularLocation>
</comment>
<feature type="transmembrane region" description="Helical" evidence="9">
    <location>
        <begin position="188"/>
        <end position="209"/>
    </location>
</feature>
<dbReference type="SUPFAM" id="SSF103473">
    <property type="entry name" value="MFS general substrate transporter"/>
    <property type="match status" value="1"/>
</dbReference>
<accession>B5Y3T2</accession>
<sequence length="591" mass="66420">MPEVRHTKESVSRSKAHLSKDHLHKEGAQQQDNIGNDWPDDDRDDRGLLSRKRQRKAVVYDHPIHPQHWMRPYWLGMGLFLVLFSFWVLDSLKDPILGALTGSNLERHQPPAKLFSVCTTLALVCFLEYVSHERKRQQECQHDWVRRKDEDVLESGGSWSRMDLSTSVDAATRQREENAAEEGVTSSAFAYIGLPYCLVFGLMAYVLQFNISVATSTSAVKDESNKLTYWHLIGYIFYAAIESFGSISVATFWSYANSNLSLSEAENFYGTIIAIAQIGAIFGSTMVTTHVWNNITLIIVACLIILLHILVMTSYSRRFPSTCPIVLEAEKISSQEPALWSGVYLILKHNYVLLILGVSCLYEISLTCLNYQMTLLGWSRFEDTDHDGMSFTQFMGHYGQVVNASSLLLSSLLFPFLIHRLGLRLTLRLFPTLLMIVNMIAFGALPGNLAVLFFSISLLKAMTYSIHDPSKEILYLPTSKAIKFKAKFWIDVVGARIAKAIGSTINNYAGSVDRSIRVASAPSLLSAAALWYVCYRAGLHFDELVKKDMVVGIHDVIDDPDDYAKLDTVIEEGEFDGDLSCKSDIELSTSR</sequence>
<keyword evidence="4 9" id="KW-0812">Transmembrane</keyword>
<feature type="compositionally biased region" description="Basic and acidic residues" evidence="10">
    <location>
        <begin position="1"/>
        <end position="27"/>
    </location>
</feature>
<keyword evidence="7 9" id="KW-1133">Transmembrane helix</keyword>
<evidence type="ECO:0000313" key="11">
    <source>
        <dbReference type="EMBL" id="ACI65362.1"/>
    </source>
</evidence>
<dbReference type="InterPro" id="IPR004667">
    <property type="entry name" value="ADP_ATP_car_bac_type"/>
</dbReference>
<dbReference type="GO" id="GO:0005524">
    <property type="term" value="F:ATP binding"/>
    <property type="evidence" value="ECO:0007669"/>
    <property type="project" value="UniProtKB-KW"/>
</dbReference>
<gene>
    <name evidence="11" type="primary">NTT4</name>
    <name evidence="11" type="ORF">PHATR_46794</name>
</gene>
<keyword evidence="12" id="KW-1185">Reference proteome</keyword>
<feature type="transmembrane region" description="Helical" evidence="9">
    <location>
        <begin position="351"/>
        <end position="378"/>
    </location>
</feature>
<organism evidence="11 12">
    <name type="scientific">Phaeodactylum tricornutum (strain CCAP 1055/1)</name>
    <dbReference type="NCBI Taxonomy" id="556484"/>
    <lineage>
        <taxon>Eukaryota</taxon>
        <taxon>Sar</taxon>
        <taxon>Stramenopiles</taxon>
        <taxon>Ochrophyta</taxon>
        <taxon>Bacillariophyta</taxon>
        <taxon>Bacillariophyceae</taxon>
        <taxon>Bacillariophycidae</taxon>
        <taxon>Naviculales</taxon>
        <taxon>Phaeodactylaceae</taxon>
        <taxon>Phaeodactylum</taxon>
    </lineage>
</organism>
<evidence type="ECO:0000256" key="10">
    <source>
        <dbReference type="SAM" id="MobiDB-lite"/>
    </source>
</evidence>
<keyword evidence="3 9" id="KW-0813">Transport</keyword>
<evidence type="ECO:0000256" key="6">
    <source>
        <dbReference type="ARBA" id="ARBA00022840"/>
    </source>
</evidence>
<dbReference type="AlphaFoldDB" id="B5Y3T2"/>
<feature type="transmembrane region" description="Helical" evidence="9">
    <location>
        <begin position="73"/>
        <end position="92"/>
    </location>
</feature>
<dbReference type="EMBL" id="CP001141">
    <property type="protein sequence ID" value="ACI65362.1"/>
    <property type="molecule type" value="Genomic_DNA"/>
</dbReference>
<dbReference type="eggNOG" id="ENOG502SMNS">
    <property type="taxonomic scope" value="Eukaryota"/>
</dbReference>
<feature type="transmembrane region" description="Helical" evidence="9">
    <location>
        <begin position="291"/>
        <end position="311"/>
    </location>
</feature>
<dbReference type="PANTHER" id="PTHR31187">
    <property type="match status" value="1"/>
</dbReference>
<feature type="transmembrane region" description="Helical" evidence="9">
    <location>
        <begin position="229"/>
        <end position="256"/>
    </location>
</feature>
<evidence type="ECO:0000256" key="3">
    <source>
        <dbReference type="ARBA" id="ARBA00022448"/>
    </source>
</evidence>
<keyword evidence="8 9" id="KW-0472">Membrane</keyword>
<dbReference type="Proteomes" id="UP000000759">
    <property type="component" value="Chromosome 11"/>
</dbReference>
<evidence type="ECO:0000256" key="4">
    <source>
        <dbReference type="ARBA" id="ARBA00022692"/>
    </source>
</evidence>
<reference evidence="11 12" key="1">
    <citation type="journal article" date="2008" name="Nature">
        <title>The Phaeodactylum genome reveals the evolutionary history of diatom genomes.</title>
        <authorList>
            <person name="Bowler C."/>
            <person name="Allen A.E."/>
            <person name="Badger J.H."/>
            <person name="Grimwood J."/>
            <person name="Jabbari K."/>
            <person name="Kuo A."/>
            <person name="Maheswari U."/>
            <person name="Martens C."/>
            <person name="Maumus F."/>
            <person name="Otillar R.P."/>
            <person name="Rayko E."/>
            <person name="Salamov A."/>
            <person name="Vandepoele K."/>
            <person name="Beszteri B."/>
            <person name="Gruber A."/>
            <person name="Heijde M."/>
            <person name="Katinka M."/>
            <person name="Mock T."/>
            <person name="Valentin K."/>
            <person name="Verret F."/>
            <person name="Berges J.A."/>
            <person name="Brownlee C."/>
            <person name="Cadoret J.P."/>
            <person name="Chiovitti A."/>
            <person name="Choi C.J."/>
            <person name="Coesel S."/>
            <person name="De Martino A."/>
            <person name="Detter J.C."/>
            <person name="Durkin C."/>
            <person name="Falciatore A."/>
            <person name="Fournet J."/>
            <person name="Haruta M."/>
            <person name="Huysman M.J."/>
            <person name="Jenkins B.D."/>
            <person name="Jiroutova K."/>
            <person name="Jorgensen R.E."/>
            <person name="Joubert Y."/>
            <person name="Kaplan A."/>
            <person name="Kroger N."/>
            <person name="Kroth P.G."/>
            <person name="La Roche J."/>
            <person name="Lindquist E."/>
            <person name="Lommer M."/>
            <person name="Martin-Jezequel V."/>
            <person name="Lopez P.J."/>
            <person name="Lucas S."/>
            <person name="Mangogna M."/>
            <person name="McGinnis K."/>
            <person name="Medlin L.K."/>
            <person name="Montsant A."/>
            <person name="Oudot-Le Secq M.P."/>
            <person name="Napoli C."/>
            <person name="Obornik M."/>
            <person name="Parker M.S."/>
            <person name="Petit J.L."/>
            <person name="Porcel B.M."/>
            <person name="Poulsen N."/>
            <person name="Robison M."/>
            <person name="Rychlewski L."/>
            <person name="Rynearson T.A."/>
            <person name="Schmutz J."/>
            <person name="Shapiro H."/>
            <person name="Siaut M."/>
            <person name="Stanley M."/>
            <person name="Sussman M.R."/>
            <person name="Taylor A.R."/>
            <person name="Vardi A."/>
            <person name="von Dassow P."/>
            <person name="Vyverman W."/>
            <person name="Willis A."/>
            <person name="Wyrwicz L.S."/>
            <person name="Rokhsar D.S."/>
            <person name="Weissenbach J."/>
            <person name="Armbrust E.V."/>
            <person name="Green B.R."/>
            <person name="Van de Peer Y."/>
            <person name="Grigoriev I.V."/>
        </authorList>
    </citation>
    <scope>NUCLEOTIDE SEQUENCE [LARGE SCALE GENOMIC DNA]</scope>
    <source>
        <strain evidence="11 12">CCAP 1055/1</strain>
    </source>
</reference>
<dbReference type="HOGENOM" id="CLU_461918_0_0_1"/>
<evidence type="ECO:0000256" key="1">
    <source>
        <dbReference type="ARBA" id="ARBA00004141"/>
    </source>
</evidence>
<dbReference type="InterPro" id="IPR036259">
    <property type="entry name" value="MFS_trans_sf"/>
</dbReference>
<protein>
    <recommendedName>
        <fullName evidence="9">ADP,ATP carrier protein</fullName>
    </recommendedName>
</protein>
<evidence type="ECO:0000256" key="2">
    <source>
        <dbReference type="ARBA" id="ARBA00007127"/>
    </source>
</evidence>
<reference evidence="12" key="2">
    <citation type="submission" date="2008-08" db="EMBL/GenBank/DDBJ databases">
        <authorList>
            <consortium name="Diatom Consortium"/>
            <person name="Grigoriev I."/>
            <person name="Grimwood J."/>
            <person name="Kuo A."/>
            <person name="Otillar R.P."/>
            <person name="Salamov A."/>
            <person name="Detter J.C."/>
            <person name="Lindquist E."/>
            <person name="Shapiro H."/>
            <person name="Lucas S."/>
            <person name="Glavina del Rio T."/>
            <person name="Pitluck S."/>
            <person name="Rokhsar D."/>
            <person name="Bowler C."/>
        </authorList>
    </citation>
    <scope>GENOME REANNOTATION</scope>
    <source>
        <strain evidence="12">CCAP 1055/1</strain>
    </source>
</reference>
<dbReference type="KEGG" id="pti:PHATR_46794"/>
<keyword evidence="5 9" id="KW-0547">Nucleotide-binding</keyword>
<dbReference type="Pfam" id="PF03219">
    <property type="entry name" value="TLC"/>
    <property type="match status" value="1"/>
</dbReference>
<comment type="similarity">
    <text evidence="2 9">Belongs to the ADP/ATP translocase tlc family.</text>
</comment>
<dbReference type="PANTHER" id="PTHR31187:SF1">
    <property type="entry name" value="ADP,ATP CARRIER PROTEIN 1"/>
    <property type="match status" value="1"/>
</dbReference>
<evidence type="ECO:0000256" key="7">
    <source>
        <dbReference type="ARBA" id="ARBA00022989"/>
    </source>
</evidence>
<evidence type="ECO:0000256" key="9">
    <source>
        <dbReference type="RuleBase" id="RU363121"/>
    </source>
</evidence>
<dbReference type="InParanoid" id="B5Y3T2"/>
<dbReference type="RefSeq" id="XP_002185892.1">
    <property type="nucleotide sequence ID" value="XM_002185856.1"/>
</dbReference>
<feature type="transmembrane region" description="Helical" evidence="9">
    <location>
        <begin position="398"/>
        <end position="418"/>
    </location>
</feature>
<dbReference type="GO" id="GO:0005471">
    <property type="term" value="F:ATP:ADP antiporter activity"/>
    <property type="evidence" value="ECO:0007669"/>
    <property type="project" value="InterPro"/>
</dbReference>
<feature type="region of interest" description="Disordered" evidence="10">
    <location>
        <begin position="1"/>
        <end position="46"/>
    </location>
</feature>